<evidence type="ECO:0000313" key="3">
    <source>
        <dbReference type="Proteomes" id="UP000005632"/>
    </source>
</evidence>
<keyword evidence="3" id="KW-1185">Reference proteome</keyword>
<keyword evidence="2" id="KW-0813">Transport</keyword>
<dbReference type="KEGG" id="sgp:SpiGrapes_2893"/>
<dbReference type="STRING" id="158190.SpiGrapes_2893"/>
<dbReference type="RefSeq" id="WP_014271482.1">
    <property type="nucleotide sequence ID" value="NC_016633.1"/>
</dbReference>
<dbReference type="AlphaFoldDB" id="G8QX58"/>
<organism evidence="2 3">
    <name type="scientific">Sphaerochaeta pleomorpha (strain ATCC BAA-1885 / DSM 22778 / Grapes)</name>
    <dbReference type="NCBI Taxonomy" id="158190"/>
    <lineage>
        <taxon>Bacteria</taxon>
        <taxon>Pseudomonadati</taxon>
        <taxon>Spirochaetota</taxon>
        <taxon>Spirochaetia</taxon>
        <taxon>Spirochaetales</taxon>
        <taxon>Sphaerochaetaceae</taxon>
        <taxon>Sphaerochaeta</taxon>
    </lineage>
</organism>
<dbReference type="OrthoDB" id="23936at2"/>
<dbReference type="Proteomes" id="UP000005632">
    <property type="component" value="Chromosome"/>
</dbReference>
<sequence>MRTKRYVWVFLSLSVCIALTVITSCAKVNGSEEREGQQQKAFVFQGKTTSPITFLSTQMNPVEEAGKMRKVILKDFPGIVDFRPNDSSFLSVQIDSVLEKDPSASVLIGALHGDLLTLSEKDALQPVDSIYGKLAERSFPESLLELTRMNGRDMFYVPWMQASFVMVANKKALAYLPLGADLDELSYEQLALWSKNIFEQTGMKALGFPSGAKGLMHRFFQGYLYPSFTASTLVKFRGEDAKRMWEYFKDLWSVVAPSSLVYSTMADPLLAGDVWIAWDHTARLVKVFENLPDDFVAFPAPVGPKGRGYMPVISGIAIPKKTVDIQDPSLLMDYLTQEVIQNRVLAETGFFPVLNSLSDSGIPKSCRDLNMAIEKQVNSQNSILTLLPIGLGESGGDFDNYYMLTFSEIVLDGKDIQTVLDAYALELQKIITLENASCWLPDHVEGRPCKIE</sequence>
<gene>
    <name evidence="2" type="ordered locus">SpiGrapes_2893</name>
</gene>
<feature type="signal peptide" evidence="1">
    <location>
        <begin position="1"/>
        <end position="26"/>
    </location>
</feature>
<evidence type="ECO:0000313" key="2">
    <source>
        <dbReference type="EMBL" id="AEV30643.1"/>
    </source>
</evidence>
<dbReference type="SUPFAM" id="SSF53850">
    <property type="entry name" value="Periplasmic binding protein-like II"/>
    <property type="match status" value="1"/>
</dbReference>
<dbReference type="EMBL" id="CP003155">
    <property type="protein sequence ID" value="AEV30643.1"/>
    <property type="molecule type" value="Genomic_DNA"/>
</dbReference>
<feature type="chain" id="PRO_5003515205" evidence="1">
    <location>
        <begin position="27"/>
        <end position="452"/>
    </location>
</feature>
<keyword evidence="2" id="KW-0762">Sugar transport</keyword>
<protein>
    <submittedName>
        <fullName evidence="2">ABC-type sugar transport system, periplasmic component</fullName>
    </submittedName>
</protein>
<dbReference type="eggNOG" id="COG1653">
    <property type="taxonomic scope" value="Bacteria"/>
</dbReference>
<accession>G8QX58</accession>
<dbReference type="InterPro" id="IPR006059">
    <property type="entry name" value="SBP"/>
</dbReference>
<dbReference type="Gene3D" id="3.40.190.10">
    <property type="entry name" value="Periplasmic binding protein-like II"/>
    <property type="match status" value="1"/>
</dbReference>
<keyword evidence="1" id="KW-0732">Signal</keyword>
<proteinExistence type="predicted"/>
<dbReference type="PROSITE" id="PS51257">
    <property type="entry name" value="PROKAR_LIPOPROTEIN"/>
    <property type="match status" value="1"/>
</dbReference>
<dbReference type="Pfam" id="PF01547">
    <property type="entry name" value="SBP_bac_1"/>
    <property type="match status" value="1"/>
</dbReference>
<name>G8QX58_SPHPG</name>
<dbReference type="HOGENOM" id="CLU_052600_0_0_12"/>
<reference evidence="2 3" key="1">
    <citation type="submission" date="2011-11" db="EMBL/GenBank/DDBJ databases">
        <title>Complete sequence of Spirochaeta sp. grapes.</title>
        <authorList>
            <consortium name="US DOE Joint Genome Institute"/>
            <person name="Lucas S."/>
            <person name="Han J."/>
            <person name="Lapidus A."/>
            <person name="Cheng J.-F."/>
            <person name="Goodwin L."/>
            <person name="Pitluck S."/>
            <person name="Peters L."/>
            <person name="Ovchinnikova G."/>
            <person name="Munk A.C."/>
            <person name="Detter J.C."/>
            <person name="Han C."/>
            <person name="Tapia R."/>
            <person name="Land M."/>
            <person name="Hauser L."/>
            <person name="Kyrpides N."/>
            <person name="Ivanova N."/>
            <person name="Pagani I."/>
            <person name="Ritalahtilisa K."/>
            <person name="Loeffler F."/>
            <person name="Woyke T."/>
        </authorList>
    </citation>
    <scope>NUCLEOTIDE SEQUENCE [LARGE SCALE GENOMIC DNA]</scope>
    <source>
        <strain evidence="3">ATCC BAA-1885 / DSM 22778 / Grapes</strain>
    </source>
</reference>
<evidence type="ECO:0000256" key="1">
    <source>
        <dbReference type="SAM" id="SignalP"/>
    </source>
</evidence>